<sequence length="286" mass="33008">MPLNVLRGMPLPWRALDSNLQGAFDLDVRKNDVFVISYPKSGTTWLRNIISYMLGCPEEQTNIGLPLELSMCSGASEEELQTAPPVYKLIESWLSPRVIMTHLLPHLLPAQLFQKNAKVLYIARNPKDIAVSYFHFFEALKAPDPCPSWEQFVPLFMKGEVPFGSYFTHVKQYWEMKHHNNFLFLKYEDLKKEEQAVIKQVGAFLGKELDIQDISSISSKCSLESMRKRFSENTQAMSKIIDETKTQFVRKGKVGDWREYLTAEQSQRFDQLYEEHLGNTGLTLEC</sequence>
<evidence type="ECO:0000313" key="4">
    <source>
        <dbReference type="EnsemblMetazoa" id="XP_038049264.1"/>
    </source>
</evidence>
<evidence type="ECO:0000259" key="3">
    <source>
        <dbReference type="Pfam" id="PF00685"/>
    </source>
</evidence>
<dbReference type="Gene3D" id="3.40.50.300">
    <property type="entry name" value="P-loop containing nucleotide triphosphate hydrolases"/>
    <property type="match status" value="1"/>
</dbReference>
<keyword evidence="2" id="KW-0808">Transferase</keyword>
<evidence type="ECO:0000256" key="1">
    <source>
        <dbReference type="ARBA" id="ARBA00005771"/>
    </source>
</evidence>
<protein>
    <recommendedName>
        <fullName evidence="3">Sulfotransferase domain-containing protein</fullName>
    </recommendedName>
</protein>
<name>A0A913ZCK0_PATMI</name>
<comment type="similarity">
    <text evidence="1">Belongs to the sulfotransferase 1 family.</text>
</comment>
<dbReference type="RefSeq" id="XP_038049264.1">
    <property type="nucleotide sequence ID" value="XM_038193336.1"/>
</dbReference>
<dbReference type="EnsemblMetazoa" id="XM_038193336.1">
    <property type="protein sequence ID" value="XP_038049264.1"/>
    <property type="gene ID" value="LOC119722931"/>
</dbReference>
<dbReference type="Pfam" id="PF00685">
    <property type="entry name" value="Sulfotransfer_1"/>
    <property type="match status" value="1"/>
</dbReference>
<evidence type="ECO:0000313" key="5">
    <source>
        <dbReference type="Proteomes" id="UP000887568"/>
    </source>
</evidence>
<dbReference type="PANTHER" id="PTHR11783">
    <property type="entry name" value="SULFOTRANSFERASE SULT"/>
    <property type="match status" value="1"/>
</dbReference>
<reference evidence="4" key="1">
    <citation type="submission" date="2022-11" db="UniProtKB">
        <authorList>
            <consortium name="EnsemblMetazoa"/>
        </authorList>
    </citation>
    <scope>IDENTIFICATION</scope>
</reference>
<dbReference type="SUPFAM" id="SSF52540">
    <property type="entry name" value="P-loop containing nucleoside triphosphate hydrolases"/>
    <property type="match status" value="1"/>
</dbReference>
<accession>A0A913ZCK0</accession>
<dbReference type="Proteomes" id="UP000887568">
    <property type="component" value="Unplaced"/>
</dbReference>
<proteinExistence type="inferred from homology"/>
<dbReference type="InterPro" id="IPR027417">
    <property type="entry name" value="P-loop_NTPase"/>
</dbReference>
<dbReference type="InterPro" id="IPR000863">
    <property type="entry name" value="Sulfotransferase_dom"/>
</dbReference>
<dbReference type="GO" id="GO:0008146">
    <property type="term" value="F:sulfotransferase activity"/>
    <property type="evidence" value="ECO:0007669"/>
    <property type="project" value="InterPro"/>
</dbReference>
<dbReference type="AlphaFoldDB" id="A0A913ZCK0"/>
<dbReference type="OMA" id="RNIISYM"/>
<dbReference type="OrthoDB" id="205623at2759"/>
<dbReference type="GeneID" id="119722931"/>
<evidence type="ECO:0000256" key="2">
    <source>
        <dbReference type="ARBA" id="ARBA00022679"/>
    </source>
</evidence>
<feature type="domain" description="Sulfotransferase" evidence="3">
    <location>
        <begin position="31"/>
        <end position="281"/>
    </location>
</feature>
<keyword evidence="5" id="KW-1185">Reference proteome</keyword>
<organism evidence="4 5">
    <name type="scientific">Patiria miniata</name>
    <name type="common">Bat star</name>
    <name type="synonym">Asterina miniata</name>
    <dbReference type="NCBI Taxonomy" id="46514"/>
    <lineage>
        <taxon>Eukaryota</taxon>
        <taxon>Metazoa</taxon>
        <taxon>Echinodermata</taxon>
        <taxon>Eleutherozoa</taxon>
        <taxon>Asterozoa</taxon>
        <taxon>Asteroidea</taxon>
        <taxon>Valvatacea</taxon>
        <taxon>Valvatida</taxon>
        <taxon>Asterinidae</taxon>
        <taxon>Patiria</taxon>
    </lineage>
</organism>